<keyword evidence="4 6" id="KW-0378">Hydrolase</keyword>
<gene>
    <name evidence="8" type="ORF">SAMN02910314_00391</name>
</gene>
<comment type="function">
    <text evidence="6">May nick specific sequences that contain T:G mispairs resulting from m5C-deamination.</text>
</comment>
<dbReference type="Proteomes" id="UP000182975">
    <property type="component" value="Unassembled WGS sequence"/>
</dbReference>
<keyword evidence="3 6" id="KW-0227">DNA damage</keyword>
<keyword evidence="9" id="KW-1185">Reference proteome</keyword>
<dbReference type="Gene3D" id="3.40.960.10">
    <property type="entry name" value="VSR Endonuclease"/>
    <property type="match status" value="1"/>
</dbReference>
<evidence type="ECO:0000256" key="4">
    <source>
        <dbReference type="ARBA" id="ARBA00022801"/>
    </source>
</evidence>
<evidence type="ECO:0000256" key="2">
    <source>
        <dbReference type="ARBA" id="ARBA00022759"/>
    </source>
</evidence>
<accession>A0A1H8Q9M5</accession>
<dbReference type="NCBIfam" id="TIGR00632">
    <property type="entry name" value="vsr"/>
    <property type="match status" value="1"/>
</dbReference>
<feature type="coiled-coil region" evidence="7">
    <location>
        <begin position="88"/>
        <end position="135"/>
    </location>
</feature>
<protein>
    <recommendedName>
        <fullName evidence="6">Very short patch repair endonuclease</fullName>
        <ecNumber evidence="6">3.1.-.-</ecNumber>
    </recommendedName>
</protein>
<dbReference type="AlphaFoldDB" id="A0A1H8Q9M5"/>
<keyword evidence="5 6" id="KW-0234">DNA repair</keyword>
<keyword evidence="1 6" id="KW-0540">Nuclease</keyword>
<evidence type="ECO:0000256" key="5">
    <source>
        <dbReference type="ARBA" id="ARBA00023204"/>
    </source>
</evidence>
<keyword evidence="2 6" id="KW-0255">Endonuclease</keyword>
<dbReference type="GO" id="GO:0016787">
    <property type="term" value="F:hydrolase activity"/>
    <property type="evidence" value="ECO:0007669"/>
    <property type="project" value="UniProtKB-KW"/>
</dbReference>
<dbReference type="EC" id="3.1.-.-" evidence="6"/>
<dbReference type="GO" id="GO:0006298">
    <property type="term" value="P:mismatch repair"/>
    <property type="evidence" value="ECO:0007669"/>
    <property type="project" value="UniProtKB-UniRule"/>
</dbReference>
<dbReference type="SUPFAM" id="SSF52980">
    <property type="entry name" value="Restriction endonuclease-like"/>
    <property type="match status" value="1"/>
</dbReference>
<reference evidence="9" key="1">
    <citation type="submission" date="2016-10" db="EMBL/GenBank/DDBJ databases">
        <authorList>
            <person name="Varghese N."/>
        </authorList>
    </citation>
    <scope>NUCLEOTIDE SEQUENCE [LARGE SCALE GENOMIC DNA]</scope>
    <source>
        <strain evidence="9">DSM 21843</strain>
    </source>
</reference>
<evidence type="ECO:0000256" key="1">
    <source>
        <dbReference type="ARBA" id="ARBA00022722"/>
    </source>
</evidence>
<proteinExistence type="inferred from homology"/>
<keyword evidence="7" id="KW-0175">Coiled coil</keyword>
<dbReference type="Pfam" id="PF03852">
    <property type="entry name" value="Vsr"/>
    <property type="match status" value="1"/>
</dbReference>
<evidence type="ECO:0000256" key="7">
    <source>
        <dbReference type="SAM" id="Coils"/>
    </source>
</evidence>
<evidence type="ECO:0000313" key="8">
    <source>
        <dbReference type="EMBL" id="SEO50952.1"/>
    </source>
</evidence>
<name>A0A1H8Q9M5_9ACTN</name>
<dbReference type="EMBL" id="FOEC01000002">
    <property type="protein sequence ID" value="SEO50952.1"/>
    <property type="molecule type" value="Genomic_DNA"/>
</dbReference>
<dbReference type="GO" id="GO:0004519">
    <property type="term" value="F:endonuclease activity"/>
    <property type="evidence" value="ECO:0007669"/>
    <property type="project" value="UniProtKB-KW"/>
</dbReference>
<dbReference type="InterPro" id="IPR004603">
    <property type="entry name" value="DNA_mismatch_endonuc_vsr"/>
</dbReference>
<comment type="similarity">
    <text evidence="6">Belongs to the vsr family.</text>
</comment>
<organism evidence="8 9">
    <name type="scientific">Denitrobacterium detoxificans</name>
    <dbReference type="NCBI Taxonomy" id="79604"/>
    <lineage>
        <taxon>Bacteria</taxon>
        <taxon>Bacillati</taxon>
        <taxon>Actinomycetota</taxon>
        <taxon>Coriobacteriia</taxon>
        <taxon>Eggerthellales</taxon>
        <taxon>Eggerthellaceae</taxon>
        <taxon>Denitrobacterium</taxon>
    </lineage>
</organism>
<dbReference type="OrthoDB" id="9801520at2"/>
<dbReference type="CDD" id="cd00221">
    <property type="entry name" value="Vsr"/>
    <property type="match status" value="1"/>
</dbReference>
<dbReference type="STRING" id="79604.AAY81_07855"/>
<dbReference type="InterPro" id="IPR011335">
    <property type="entry name" value="Restrct_endonuc-II-like"/>
</dbReference>
<dbReference type="PIRSF" id="PIRSF018267">
    <property type="entry name" value="VSR_endonuc"/>
    <property type="match status" value="1"/>
</dbReference>
<evidence type="ECO:0000256" key="3">
    <source>
        <dbReference type="ARBA" id="ARBA00022763"/>
    </source>
</evidence>
<dbReference type="RefSeq" id="WP_066663584.1">
    <property type="nucleotide sequence ID" value="NZ_CP011402.1"/>
</dbReference>
<evidence type="ECO:0000256" key="6">
    <source>
        <dbReference type="PIRNR" id="PIRNR018267"/>
    </source>
</evidence>
<sequence length="155" mass="18384">MARMVSEAVHNVMVANKRVNTKPELLVRRMLREMGWSGYRCDWKKCVGHPDIAYPGRKIAIFVHGCFWHHHEGCKHATTPKSNLDYWNAKFTRNRERDERVRAQLEEEGWHVVVIWECELKKDKLEETKQALHDEIEYAFVTLDDANQPEEQPQE</sequence>
<evidence type="ECO:0000313" key="9">
    <source>
        <dbReference type="Proteomes" id="UP000182975"/>
    </source>
</evidence>